<evidence type="ECO:0000256" key="7">
    <source>
        <dbReference type="PROSITE-ProRule" id="PRU00423"/>
    </source>
</evidence>
<dbReference type="Pfam" id="PF02302">
    <property type="entry name" value="PTS_IIB"/>
    <property type="match status" value="1"/>
</dbReference>
<evidence type="ECO:0000256" key="6">
    <source>
        <dbReference type="ARBA" id="ARBA00022777"/>
    </source>
</evidence>
<organism evidence="9 10">
    <name type="scientific">Breznakia pachnodae</name>
    <dbReference type="NCBI Taxonomy" id="265178"/>
    <lineage>
        <taxon>Bacteria</taxon>
        <taxon>Bacillati</taxon>
        <taxon>Bacillota</taxon>
        <taxon>Erysipelotrichia</taxon>
        <taxon>Erysipelotrichales</taxon>
        <taxon>Erysipelotrichaceae</taxon>
        <taxon>Breznakia</taxon>
    </lineage>
</organism>
<keyword evidence="10" id="KW-1185">Reference proteome</keyword>
<comment type="caution">
    <text evidence="9">The sequence shown here is derived from an EMBL/GenBank/DDBJ whole genome shotgun (WGS) entry which is preliminary data.</text>
</comment>
<dbReference type="InterPro" id="IPR051819">
    <property type="entry name" value="PTS_sugar-specific_EIIB"/>
</dbReference>
<keyword evidence="3" id="KW-0762">Sugar transport</keyword>
<dbReference type="PROSITE" id="PS51100">
    <property type="entry name" value="PTS_EIIB_TYPE_3"/>
    <property type="match status" value="1"/>
</dbReference>
<gene>
    <name evidence="9" type="ORF">J2S15_003407</name>
</gene>
<evidence type="ECO:0000313" key="9">
    <source>
        <dbReference type="EMBL" id="MDQ0362653.1"/>
    </source>
</evidence>
<proteinExistence type="predicted"/>
<dbReference type="RefSeq" id="WP_307410459.1">
    <property type="nucleotide sequence ID" value="NZ_JAUSUR010000007.1"/>
</dbReference>
<keyword evidence="6" id="KW-0418">Kinase</keyword>
<feature type="modified residue" description="Phosphocysteine; by EIIA" evidence="7">
    <location>
        <position position="9"/>
    </location>
</feature>
<name>A0ABU0E6W5_9FIRM</name>
<keyword evidence="1" id="KW-0813">Transport</keyword>
<evidence type="ECO:0000256" key="5">
    <source>
        <dbReference type="ARBA" id="ARBA00022683"/>
    </source>
</evidence>
<dbReference type="EMBL" id="JAUSUR010000007">
    <property type="protein sequence ID" value="MDQ0362653.1"/>
    <property type="molecule type" value="Genomic_DNA"/>
</dbReference>
<evidence type="ECO:0000256" key="4">
    <source>
        <dbReference type="ARBA" id="ARBA00022679"/>
    </source>
</evidence>
<feature type="domain" description="PTS EIIB type-3" evidence="8">
    <location>
        <begin position="2"/>
        <end position="103"/>
    </location>
</feature>
<evidence type="ECO:0000256" key="2">
    <source>
        <dbReference type="ARBA" id="ARBA00022553"/>
    </source>
</evidence>
<keyword evidence="5" id="KW-0598">Phosphotransferase system</keyword>
<sequence length="103" mass="11569">MKRNIILFCAAGMSTSILVSRMKEAAHEKGLDYDVDSYAISEADKKGPEADIILLGPQVRYFLEDIKKKFPDKPVECVDMQAYGTLDGEKVINQIINMIENKT</sequence>
<dbReference type="CDD" id="cd05564">
    <property type="entry name" value="PTS_IIB_chitobiose_lichenan"/>
    <property type="match status" value="1"/>
</dbReference>
<reference evidence="9 10" key="1">
    <citation type="submission" date="2023-07" db="EMBL/GenBank/DDBJ databases">
        <title>Genomic Encyclopedia of Type Strains, Phase IV (KMG-IV): sequencing the most valuable type-strain genomes for metagenomic binning, comparative biology and taxonomic classification.</title>
        <authorList>
            <person name="Goeker M."/>
        </authorList>
    </citation>
    <scope>NUCLEOTIDE SEQUENCE [LARGE SCALE GENOMIC DNA]</scope>
    <source>
        <strain evidence="9 10">DSM 16784</strain>
    </source>
</reference>
<dbReference type="InterPro" id="IPR036095">
    <property type="entry name" value="PTS_EIIB-like_sf"/>
</dbReference>
<keyword evidence="4" id="KW-0808">Transferase</keyword>
<dbReference type="PANTHER" id="PTHR34581">
    <property type="entry name" value="PTS SYSTEM N,N'-DIACETYLCHITOBIOSE-SPECIFIC EIIB COMPONENT"/>
    <property type="match status" value="1"/>
</dbReference>
<dbReference type="PANTHER" id="PTHR34581:SF2">
    <property type="entry name" value="PTS SYSTEM N,N'-DIACETYLCHITOBIOSE-SPECIFIC EIIB COMPONENT"/>
    <property type="match status" value="1"/>
</dbReference>
<dbReference type="InterPro" id="IPR013012">
    <property type="entry name" value="PTS_EIIB_3"/>
</dbReference>
<keyword evidence="2" id="KW-0597">Phosphoprotein</keyword>
<protein>
    <submittedName>
        <fullName evidence="9">PTS system cellobiose-specific IIB component</fullName>
    </submittedName>
</protein>
<dbReference type="SUPFAM" id="SSF52794">
    <property type="entry name" value="PTS system IIB component-like"/>
    <property type="match status" value="1"/>
</dbReference>
<dbReference type="Proteomes" id="UP001230220">
    <property type="component" value="Unassembled WGS sequence"/>
</dbReference>
<dbReference type="InterPro" id="IPR003501">
    <property type="entry name" value="PTS_EIIB_2/3"/>
</dbReference>
<accession>A0ABU0E6W5</accession>
<evidence type="ECO:0000259" key="8">
    <source>
        <dbReference type="PROSITE" id="PS51100"/>
    </source>
</evidence>
<evidence type="ECO:0000256" key="1">
    <source>
        <dbReference type="ARBA" id="ARBA00022448"/>
    </source>
</evidence>
<evidence type="ECO:0000256" key="3">
    <source>
        <dbReference type="ARBA" id="ARBA00022597"/>
    </source>
</evidence>
<evidence type="ECO:0000313" key="10">
    <source>
        <dbReference type="Proteomes" id="UP001230220"/>
    </source>
</evidence>
<dbReference type="Gene3D" id="3.40.50.2300">
    <property type="match status" value="1"/>
</dbReference>